<dbReference type="Gene3D" id="1.20.930.20">
    <property type="entry name" value="Adaptor protein Cbl, N-terminal domain"/>
    <property type="match status" value="1"/>
</dbReference>
<dbReference type="CDD" id="cd21037">
    <property type="entry name" value="MLKL_NTD"/>
    <property type="match status" value="1"/>
</dbReference>
<reference evidence="4 5" key="1">
    <citation type="submission" date="2014-04" db="EMBL/GenBank/DDBJ databases">
        <authorList>
            <consortium name="DOE Joint Genome Institute"/>
            <person name="Kuo A."/>
            <person name="Girlanda M."/>
            <person name="Perotto S."/>
            <person name="Kohler A."/>
            <person name="Nagy L.G."/>
            <person name="Floudas D."/>
            <person name="Copeland A."/>
            <person name="Barry K.W."/>
            <person name="Cichocki N."/>
            <person name="Veneault-Fourrey C."/>
            <person name="LaButti K."/>
            <person name="Lindquist E.A."/>
            <person name="Lipzen A."/>
            <person name="Lundell T."/>
            <person name="Morin E."/>
            <person name="Murat C."/>
            <person name="Sun H."/>
            <person name="Tunlid A."/>
            <person name="Henrissat B."/>
            <person name="Grigoriev I.V."/>
            <person name="Hibbett D.S."/>
            <person name="Martin F."/>
            <person name="Nordberg H.P."/>
            <person name="Cantor M.N."/>
            <person name="Hua S.X."/>
        </authorList>
    </citation>
    <scope>NUCLEOTIDE SEQUENCE [LARGE SCALE GENOMIC DNA]</scope>
    <source>
        <strain evidence="4 5">MUT 4182</strain>
    </source>
</reference>
<proteinExistence type="predicted"/>
<protein>
    <recommendedName>
        <fullName evidence="3">Mixed lineage kinase domain-containing protein</fullName>
    </recommendedName>
</protein>
<dbReference type="AlphaFoldDB" id="A0A0C3QUA1"/>
<keyword evidence="1" id="KW-0175">Coiled coil</keyword>
<dbReference type="InterPro" id="IPR059179">
    <property type="entry name" value="MLKL-like_MCAfunc"/>
</dbReference>
<evidence type="ECO:0000259" key="3">
    <source>
        <dbReference type="Pfam" id="PF22215"/>
    </source>
</evidence>
<dbReference type="InterPro" id="IPR054000">
    <property type="entry name" value="MLKL_N"/>
</dbReference>
<evidence type="ECO:0000256" key="1">
    <source>
        <dbReference type="SAM" id="Coils"/>
    </source>
</evidence>
<dbReference type="HOGENOM" id="CLU_874907_0_0_1"/>
<dbReference type="Pfam" id="PF22215">
    <property type="entry name" value="MLKL_N"/>
    <property type="match status" value="1"/>
</dbReference>
<dbReference type="GO" id="GO:0007166">
    <property type="term" value="P:cell surface receptor signaling pathway"/>
    <property type="evidence" value="ECO:0007669"/>
    <property type="project" value="InterPro"/>
</dbReference>
<gene>
    <name evidence="4" type="ORF">M407DRAFT_216493</name>
</gene>
<evidence type="ECO:0000256" key="2">
    <source>
        <dbReference type="SAM" id="MobiDB-lite"/>
    </source>
</evidence>
<dbReference type="EMBL" id="KN822958">
    <property type="protein sequence ID" value="KIO31984.1"/>
    <property type="molecule type" value="Genomic_DNA"/>
</dbReference>
<feature type="region of interest" description="Disordered" evidence="2">
    <location>
        <begin position="169"/>
        <end position="188"/>
    </location>
</feature>
<sequence length="318" mass="34884">MVFPTIRSSSAPPSRSQPLSSNLGGKGNEARNFVISTLKDTDWPKEVANDVQTLINTIEMLPDLENISKDESQIPAEVKVSIKLLLKELESVRTRLEGESKKYGTKKKGFRKDLKKLFSRTDPSECSQVLKGCRNDVEENSATLKSFLSALGTQNEALSLQVAEGLTGGASGAEPGKPAAATELTPDAPLPVTNPVWFNNPPFGSAPTLSVMDGNDETAKRLGTHVCRLSNVLERFSNQPRQPETGQTANGMEDLQQALRDVRHEIAEQQSQPGMKKFWNSSDQSGSLKNLQDRVRAALEEIQLLLNMKTSILVEELR</sequence>
<accession>A0A0C3QUA1</accession>
<dbReference type="OrthoDB" id="3240966at2759"/>
<dbReference type="InterPro" id="IPR036537">
    <property type="entry name" value="Adaptor_Cbl_N_dom_sf"/>
</dbReference>
<keyword evidence="5" id="KW-1185">Reference proteome</keyword>
<feature type="region of interest" description="Disordered" evidence="2">
    <location>
        <begin position="1"/>
        <end position="26"/>
    </location>
</feature>
<feature type="compositionally biased region" description="Low complexity" evidence="2">
    <location>
        <begin position="8"/>
        <end position="21"/>
    </location>
</feature>
<feature type="domain" description="Mixed lineage kinase" evidence="3">
    <location>
        <begin position="212"/>
        <end position="311"/>
    </location>
</feature>
<name>A0A0C3QUA1_9AGAM</name>
<feature type="coiled-coil region" evidence="1">
    <location>
        <begin position="252"/>
        <end position="308"/>
    </location>
</feature>
<reference evidence="5" key="2">
    <citation type="submission" date="2015-01" db="EMBL/GenBank/DDBJ databases">
        <title>Evolutionary Origins and Diversification of the Mycorrhizal Mutualists.</title>
        <authorList>
            <consortium name="DOE Joint Genome Institute"/>
            <consortium name="Mycorrhizal Genomics Consortium"/>
            <person name="Kohler A."/>
            <person name="Kuo A."/>
            <person name="Nagy L.G."/>
            <person name="Floudas D."/>
            <person name="Copeland A."/>
            <person name="Barry K.W."/>
            <person name="Cichocki N."/>
            <person name="Veneault-Fourrey C."/>
            <person name="LaButti K."/>
            <person name="Lindquist E.A."/>
            <person name="Lipzen A."/>
            <person name="Lundell T."/>
            <person name="Morin E."/>
            <person name="Murat C."/>
            <person name="Riley R."/>
            <person name="Ohm R."/>
            <person name="Sun H."/>
            <person name="Tunlid A."/>
            <person name="Henrissat B."/>
            <person name="Grigoriev I.V."/>
            <person name="Hibbett D.S."/>
            <person name="Martin F."/>
        </authorList>
    </citation>
    <scope>NUCLEOTIDE SEQUENCE [LARGE SCALE GENOMIC DNA]</scope>
    <source>
        <strain evidence="5">MUT 4182</strain>
    </source>
</reference>
<dbReference type="Proteomes" id="UP000054248">
    <property type="component" value="Unassembled WGS sequence"/>
</dbReference>
<organism evidence="4 5">
    <name type="scientific">Tulasnella calospora MUT 4182</name>
    <dbReference type="NCBI Taxonomy" id="1051891"/>
    <lineage>
        <taxon>Eukaryota</taxon>
        <taxon>Fungi</taxon>
        <taxon>Dikarya</taxon>
        <taxon>Basidiomycota</taxon>
        <taxon>Agaricomycotina</taxon>
        <taxon>Agaricomycetes</taxon>
        <taxon>Cantharellales</taxon>
        <taxon>Tulasnellaceae</taxon>
        <taxon>Tulasnella</taxon>
    </lineage>
</organism>
<evidence type="ECO:0000313" key="5">
    <source>
        <dbReference type="Proteomes" id="UP000054248"/>
    </source>
</evidence>
<evidence type="ECO:0000313" key="4">
    <source>
        <dbReference type="EMBL" id="KIO31984.1"/>
    </source>
</evidence>